<gene>
    <name evidence="1" type="ORF">FKX85_17345</name>
</gene>
<keyword evidence="2" id="KW-1185">Reference proteome</keyword>
<dbReference type="OrthoDB" id="5826911at2"/>
<evidence type="ECO:0000313" key="1">
    <source>
        <dbReference type="EMBL" id="QDH80710.1"/>
    </source>
</evidence>
<evidence type="ECO:0000313" key="2">
    <source>
        <dbReference type="Proteomes" id="UP000316614"/>
    </source>
</evidence>
<dbReference type="AlphaFoldDB" id="A0A514CLN4"/>
<dbReference type="Proteomes" id="UP000316614">
    <property type="component" value="Chromosome"/>
</dbReference>
<protein>
    <submittedName>
        <fullName evidence="1">Uncharacterized protein</fullName>
    </submittedName>
</protein>
<dbReference type="EMBL" id="CP041253">
    <property type="protein sequence ID" value="QDH80710.1"/>
    <property type="molecule type" value="Genomic_DNA"/>
</dbReference>
<dbReference type="KEGG" id="echi:FKX85_17345"/>
<accession>A0A514CLN4</accession>
<organism evidence="1 2">
    <name type="scientific">Echinicola soli</name>
    <dbReference type="NCBI Taxonomy" id="2591634"/>
    <lineage>
        <taxon>Bacteria</taxon>
        <taxon>Pseudomonadati</taxon>
        <taxon>Bacteroidota</taxon>
        <taxon>Cytophagia</taxon>
        <taxon>Cytophagales</taxon>
        <taxon>Cyclobacteriaceae</taxon>
        <taxon>Echinicola</taxon>
    </lineage>
</organism>
<proteinExistence type="predicted"/>
<dbReference type="RefSeq" id="WP_141615933.1">
    <property type="nucleotide sequence ID" value="NZ_CP041253.1"/>
</dbReference>
<name>A0A514CLN4_9BACT</name>
<sequence>MKKGIISLLFFLAIGQLIAQQSYPKLQIIHLEDKLLHGRIDDQYDITIYLTFHSFSNYHAAAYSVSGWYYYDHIKTKIPLVGLREYNQLTLYNFSDTAKAYEMLDFTTMKTNHLEDMKHYKNLEGYVEKFVLTDSASVWSNTNKSMGMTLYNSDFNIKRTSQLLLLGKNEAFDLTNIAPRNWNFQLMAQHDKRFILSFRYPSSYNVMGMCGAAEETGLLYLELKEDHSLSNFKNYLIESCTHHHLPKEPKQLKEHVWEYTYHNEKNHLKSYQVNLQKATITPTAH</sequence>
<reference evidence="1 2" key="1">
    <citation type="submission" date="2019-06" db="EMBL/GenBank/DDBJ databases">
        <title>Echinicola alkalisoli sp. nov. isolated from saline soil.</title>
        <authorList>
            <person name="Sun J.-Q."/>
            <person name="Xu L."/>
        </authorList>
    </citation>
    <scope>NUCLEOTIDE SEQUENCE [LARGE SCALE GENOMIC DNA]</scope>
    <source>
        <strain evidence="1 2">LN3S3</strain>
    </source>
</reference>